<organism evidence="3 4">
    <name type="scientific">Maledivibacter halophilus</name>
    <dbReference type="NCBI Taxonomy" id="36842"/>
    <lineage>
        <taxon>Bacteria</taxon>
        <taxon>Bacillati</taxon>
        <taxon>Bacillota</taxon>
        <taxon>Clostridia</taxon>
        <taxon>Peptostreptococcales</taxon>
        <taxon>Caminicellaceae</taxon>
        <taxon>Maledivibacter</taxon>
    </lineage>
</organism>
<name>A0A1T5MLL1_9FIRM</name>
<keyword evidence="1" id="KW-1133">Transmembrane helix</keyword>
<protein>
    <submittedName>
        <fullName evidence="3">Multicomponent Na+:H+ antiporter subunit B</fullName>
    </submittedName>
</protein>
<evidence type="ECO:0000256" key="1">
    <source>
        <dbReference type="SAM" id="Phobius"/>
    </source>
</evidence>
<keyword evidence="1" id="KW-0472">Membrane</keyword>
<dbReference type="AlphaFoldDB" id="A0A1T5MLL1"/>
<reference evidence="3 4" key="1">
    <citation type="submission" date="2017-02" db="EMBL/GenBank/DDBJ databases">
        <authorList>
            <person name="Peterson S.W."/>
        </authorList>
    </citation>
    <scope>NUCLEOTIDE SEQUENCE [LARGE SCALE GENOMIC DNA]</scope>
    <source>
        <strain evidence="3 4">M1</strain>
    </source>
</reference>
<gene>
    <name evidence="3" type="ORF">SAMN02194393_04953</name>
</gene>
<feature type="domain" description="MrpA C-terminal/MbhE" evidence="2">
    <location>
        <begin position="31"/>
        <end position="87"/>
    </location>
</feature>
<evidence type="ECO:0000313" key="3">
    <source>
        <dbReference type="EMBL" id="SKC88943.1"/>
    </source>
</evidence>
<proteinExistence type="predicted"/>
<dbReference type="EMBL" id="FUZT01000018">
    <property type="protein sequence ID" value="SKC88943.1"/>
    <property type="molecule type" value="Genomic_DNA"/>
</dbReference>
<dbReference type="RefSeq" id="WP_079495546.1">
    <property type="nucleotide sequence ID" value="NZ_FUZT01000018.1"/>
</dbReference>
<dbReference type="InterPro" id="IPR046806">
    <property type="entry name" value="MrpA_C/MbhE"/>
</dbReference>
<feature type="transmembrane region" description="Helical" evidence="1">
    <location>
        <begin position="68"/>
        <end position="86"/>
    </location>
</feature>
<dbReference type="STRING" id="36842.SAMN02194393_04953"/>
<accession>A0A1T5MLL1</accession>
<sequence>MKKGISIILTLIIILILLIGVNELPTFGKENNPSNNYVAHKYIENSIEDTGGLNIVTGIILDYRAFDTFGEATVLFTGIIVVLIVLKKS</sequence>
<keyword evidence="1" id="KW-0812">Transmembrane</keyword>
<dbReference type="Proteomes" id="UP000190285">
    <property type="component" value="Unassembled WGS sequence"/>
</dbReference>
<dbReference type="Pfam" id="PF20501">
    <property type="entry name" value="MbhE"/>
    <property type="match status" value="1"/>
</dbReference>
<keyword evidence="4" id="KW-1185">Reference proteome</keyword>
<evidence type="ECO:0000259" key="2">
    <source>
        <dbReference type="Pfam" id="PF20501"/>
    </source>
</evidence>
<dbReference type="OrthoDB" id="9798859at2"/>
<feature type="transmembrane region" description="Helical" evidence="1">
    <location>
        <begin position="7"/>
        <end position="27"/>
    </location>
</feature>
<evidence type="ECO:0000313" key="4">
    <source>
        <dbReference type="Proteomes" id="UP000190285"/>
    </source>
</evidence>